<dbReference type="GO" id="GO:0006355">
    <property type="term" value="P:regulation of DNA-templated transcription"/>
    <property type="evidence" value="ECO:0007669"/>
    <property type="project" value="InterPro"/>
</dbReference>
<accession>A0A9Q0LJD8</accession>
<feature type="domain" description="KN homeodomain" evidence="5">
    <location>
        <begin position="54"/>
        <end position="93"/>
    </location>
</feature>
<sequence>MSLTTKSHKRKPREESDDEEEQEQMKLTTNLKQAKKQRNPPSLTVHSKRILLIWLFYNIENPYPTRGEKMLLCGLANVTMAQANNFFINARRRILRPLLLKPETKEIAEQIKTRKGKKIDIEQIDFSKTPNISDL</sequence>
<evidence type="ECO:0000313" key="7">
    <source>
        <dbReference type="Proteomes" id="UP001149090"/>
    </source>
</evidence>
<dbReference type="OrthoDB" id="5399138at2759"/>
<feature type="region of interest" description="Disordered" evidence="4">
    <location>
        <begin position="1"/>
        <end position="41"/>
    </location>
</feature>
<dbReference type="EMBL" id="JAPDFW010000074">
    <property type="protein sequence ID" value="KAJ5073504.1"/>
    <property type="molecule type" value="Genomic_DNA"/>
</dbReference>
<evidence type="ECO:0000259" key="5">
    <source>
        <dbReference type="Pfam" id="PF05920"/>
    </source>
</evidence>
<keyword evidence="7" id="KW-1185">Reference proteome</keyword>
<name>A0A9Q0LJD8_ANAIG</name>
<evidence type="ECO:0000256" key="1">
    <source>
        <dbReference type="ARBA" id="ARBA00023125"/>
    </source>
</evidence>
<evidence type="ECO:0000256" key="3">
    <source>
        <dbReference type="ARBA" id="ARBA00023242"/>
    </source>
</evidence>
<keyword evidence="2" id="KW-0371">Homeobox</keyword>
<dbReference type="InterPro" id="IPR050224">
    <property type="entry name" value="TALE_homeobox"/>
</dbReference>
<dbReference type="InterPro" id="IPR008422">
    <property type="entry name" value="KN_HD"/>
</dbReference>
<dbReference type="Pfam" id="PF05920">
    <property type="entry name" value="Homeobox_KN"/>
    <property type="match status" value="1"/>
</dbReference>
<evidence type="ECO:0000256" key="4">
    <source>
        <dbReference type="SAM" id="MobiDB-lite"/>
    </source>
</evidence>
<dbReference type="InterPro" id="IPR009057">
    <property type="entry name" value="Homeodomain-like_sf"/>
</dbReference>
<dbReference type="GO" id="GO:0003677">
    <property type="term" value="F:DNA binding"/>
    <property type="evidence" value="ECO:0007669"/>
    <property type="project" value="UniProtKB-KW"/>
</dbReference>
<keyword evidence="1" id="KW-0238">DNA-binding</keyword>
<organism evidence="6 7">
    <name type="scientific">Anaeramoeba ignava</name>
    <name type="common">Anaerobic marine amoeba</name>
    <dbReference type="NCBI Taxonomy" id="1746090"/>
    <lineage>
        <taxon>Eukaryota</taxon>
        <taxon>Metamonada</taxon>
        <taxon>Anaeramoebidae</taxon>
        <taxon>Anaeramoeba</taxon>
    </lineage>
</organism>
<evidence type="ECO:0000256" key="2">
    <source>
        <dbReference type="ARBA" id="ARBA00023155"/>
    </source>
</evidence>
<proteinExistence type="predicted"/>
<gene>
    <name evidence="6" type="ORF">M0811_08621</name>
</gene>
<dbReference type="PANTHER" id="PTHR11850">
    <property type="entry name" value="HOMEOBOX PROTEIN TRANSCRIPTION FACTORS"/>
    <property type="match status" value="1"/>
</dbReference>
<evidence type="ECO:0000313" key="6">
    <source>
        <dbReference type="EMBL" id="KAJ5073504.1"/>
    </source>
</evidence>
<dbReference type="AlphaFoldDB" id="A0A9Q0LJD8"/>
<reference evidence="6" key="1">
    <citation type="submission" date="2022-10" db="EMBL/GenBank/DDBJ databases">
        <title>Novel sulphate-reducing endosymbionts in the free-living metamonad Anaeramoeba.</title>
        <authorList>
            <person name="Jerlstrom-Hultqvist J."/>
            <person name="Cepicka I."/>
            <person name="Gallot-Lavallee L."/>
            <person name="Salas-Leiva D."/>
            <person name="Curtis B.A."/>
            <person name="Zahonova K."/>
            <person name="Pipaliya S."/>
            <person name="Dacks J."/>
            <person name="Roger A.J."/>
        </authorList>
    </citation>
    <scope>NUCLEOTIDE SEQUENCE</scope>
    <source>
        <strain evidence="6">BMAN</strain>
    </source>
</reference>
<keyword evidence="3" id="KW-0539">Nucleus</keyword>
<dbReference type="Proteomes" id="UP001149090">
    <property type="component" value="Unassembled WGS sequence"/>
</dbReference>
<dbReference type="Gene3D" id="1.10.10.60">
    <property type="entry name" value="Homeodomain-like"/>
    <property type="match status" value="1"/>
</dbReference>
<dbReference type="SUPFAM" id="SSF46689">
    <property type="entry name" value="Homeodomain-like"/>
    <property type="match status" value="1"/>
</dbReference>
<feature type="compositionally biased region" description="Basic residues" evidence="4">
    <location>
        <begin position="1"/>
        <end position="11"/>
    </location>
</feature>
<comment type="caution">
    <text evidence="6">The sequence shown here is derived from an EMBL/GenBank/DDBJ whole genome shotgun (WGS) entry which is preliminary data.</text>
</comment>
<protein>
    <recommendedName>
        <fullName evidence="5">KN homeodomain domain-containing protein</fullName>
    </recommendedName>
</protein>